<keyword evidence="2" id="KW-1185">Reference proteome</keyword>
<dbReference type="Proteomes" id="UP000746535">
    <property type="component" value="Unassembled WGS sequence"/>
</dbReference>
<sequence>MDGFIDTPALQALAAGDSLITTPCACLARDLSGWSNWPVGYRDAHFEQLGTLARYAPEHATLDEYDPDHMGYWSPTAPIAVQFYPCNQATVWRCLACSRVYLRHNDDGAYHVAPRIRRLQGALIVDAAHPREGREP</sequence>
<evidence type="ECO:0000313" key="2">
    <source>
        <dbReference type="Proteomes" id="UP000746535"/>
    </source>
</evidence>
<accession>A0ABX0YMP9</accession>
<proteinExistence type="predicted"/>
<dbReference type="EMBL" id="JAAVJI010000018">
    <property type="protein sequence ID" value="NJP03371.1"/>
    <property type="molecule type" value="Genomic_DNA"/>
</dbReference>
<name>A0ABX0YMP9_9PSED</name>
<evidence type="ECO:0000313" key="1">
    <source>
        <dbReference type="EMBL" id="NJP03371.1"/>
    </source>
</evidence>
<protein>
    <submittedName>
        <fullName evidence="1">Uncharacterized protein</fullName>
    </submittedName>
</protein>
<organism evidence="1 2">
    <name type="scientific">Pseudomonas quercus</name>
    <dbReference type="NCBI Taxonomy" id="2722792"/>
    <lineage>
        <taxon>Bacteria</taxon>
        <taxon>Pseudomonadati</taxon>
        <taxon>Pseudomonadota</taxon>
        <taxon>Gammaproteobacteria</taxon>
        <taxon>Pseudomonadales</taxon>
        <taxon>Pseudomonadaceae</taxon>
        <taxon>Pseudomonas</taxon>
    </lineage>
</organism>
<reference evidence="1 2" key="1">
    <citation type="submission" date="2020-03" db="EMBL/GenBank/DDBJ databases">
        <authorList>
            <person name="Wang L."/>
            <person name="He N."/>
            <person name="Li Y."/>
            <person name="Fang Y."/>
            <person name="Zhang F."/>
        </authorList>
    </citation>
    <scope>NUCLEOTIDE SEQUENCE [LARGE SCALE GENOMIC DNA]</scope>
    <source>
        <strain evidence="2">hsmgli-8</strain>
    </source>
</reference>
<gene>
    <name evidence="1" type="ORF">HBH25_21265</name>
</gene>
<comment type="caution">
    <text evidence="1">The sequence shown here is derived from an EMBL/GenBank/DDBJ whole genome shotgun (WGS) entry which is preliminary data.</text>
</comment>